<evidence type="ECO:0000256" key="3">
    <source>
        <dbReference type="ARBA" id="ARBA00012515"/>
    </source>
</evidence>
<dbReference type="AlphaFoldDB" id="A0A151XBA9"/>
<evidence type="ECO:0000256" key="2">
    <source>
        <dbReference type="ARBA" id="ARBA00009473"/>
    </source>
</evidence>
<name>A0A151XBA9_9HYME</name>
<dbReference type="CDD" id="cd00959">
    <property type="entry name" value="DeoC"/>
    <property type="match status" value="1"/>
</dbReference>
<evidence type="ECO:0000256" key="4">
    <source>
        <dbReference type="ARBA" id="ARBA00023239"/>
    </source>
</evidence>
<comment type="similarity">
    <text evidence="2">Belongs to the DeoC/FbaB aldolase family. DeoC type 2 subfamily.</text>
</comment>
<evidence type="ECO:0000313" key="10">
    <source>
        <dbReference type="EMBL" id="KYQ57590.1"/>
    </source>
</evidence>
<comment type="catalytic activity">
    <reaction evidence="8">
        <text>2-deoxy-D-ribose 5-phosphate = D-glyceraldehyde 3-phosphate + acetaldehyde</text>
        <dbReference type="Rhea" id="RHEA:12821"/>
        <dbReference type="ChEBI" id="CHEBI:15343"/>
        <dbReference type="ChEBI" id="CHEBI:59776"/>
        <dbReference type="ChEBI" id="CHEBI:62877"/>
        <dbReference type="EC" id="4.1.2.4"/>
    </reaction>
</comment>
<protein>
    <recommendedName>
        <fullName evidence="3">deoxyribose-phosphate aldolase</fullName>
        <ecNumber evidence="3">4.1.2.4</ecNumber>
    </recommendedName>
    <alternativeName>
        <fullName evidence="7">2-deoxy-D-ribose 5-phosphate aldolase</fullName>
    </alternativeName>
    <alternativeName>
        <fullName evidence="6">Phosphodeoxyriboaldolase</fullName>
    </alternativeName>
</protein>
<dbReference type="NCBIfam" id="TIGR00126">
    <property type="entry name" value="deoC"/>
    <property type="match status" value="1"/>
</dbReference>
<dbReference type="UniPathway" id="UPA00002">
    <property type="reaction ID" value="UER00468"/>
</dbReference>
<dbReference type="Gene3D" id="3.20.20.70">
    <property type="entry name" value="Aldolase class I"/>
    <property type="match status" value="1"/>
</dbReference>
<dbReference type="Proteomes" id="UP000075809">
    <property type="component" value="Unassembled WGS sequence"/>
</dbReference>
<proteinExistence type="inferred from homology"/>
<evidence type="ECO:0000256" key="7">
    <source>
        <dbReference type="ARBA" id="ARBA00032755"/>
    </source>
</evidence>
<dbReference type="PANTHER" id="PTHR10889:SF3">
    <property type="entry name" value="DEOXYRIBOSE-PHOSPHATE ALDOLASE"/>
    <property type="match status" value="1"/>
</dbReference>
<feature type="compositionally biased region" description="Acidic residues" evidence="9">
    <location>
        <begin position="340"/>
        <end position="360"/>
    </location>
</feature>
<reference evidence="10 11" key="1">
    <citation type="submission" date="2015-09" db="EMBL/GenBank/DDBJ databases">
        <title>Trachymyrmex zeteki WGS genome.</title>
        <authorList>
            <person name="Nygaard S."/>
            <person name="Hu H."/>
            <person name="Boomsma J."/>
            <person name="Zhang G."/>
        </authorList>
    </citation>
    <scope>NUCLEOTIDE SEQUENCE [LARGE SCALE GENOMIC DNA]</scope>
    <source>
        <strain evidence="10">Tzet28-1</strain>
        <tissue evidence="10">Whole body</tissue>
    </source>
</reference>
<keyword evidence="11" id="KW-1185">Reference proteome</keyword>
<dbReference type="Pfam" id="PF01791">
    <property type="entry name" value="DeoC"/>
    <property type="match status" value="1"/>
</dbReference>
<dbReference type="InterPro" id="IPR011343">
    <property type="entry name" value="DeoC"/>
</dbReference>
<sequence>MDYHFPEFNSKDAIQTWLTSLEAYINEPAVNKSVRQITYLATTITEDNKIAWLLKAISFLDLTTLNNDDTSSTIEQLCENAANPIKELPFEWNKPLHTAAVCVYPSKIKDAINTLKRLKKTHVIKVASVAAGFPSGQFPLETRLQEVRLAIEYGAQEIDVVIDRSLVLNHQWMVLFQELISIRALCPKNAEKTVCLKVIISSGELFNLRDIYKASIVALFAGADFIKTSTGKDVVNATLQAGIVMCRAIKEFERLAGIKAGFKSAGGIKTAQNALEWMVLIKEELGNNCLTSDCFRIGASSLLQNISTEIIEIYKNKPIQRPLDSASENQTVEGENKDEGDNEDEEVEGDNEDEEDEGDNKDEAEKET</sequence>
<dbReference type="GO" id="GO:0004139">
    <property type="term" value="F:deoxyribose-phosphate aldolase activity"/>
    <property type="evidence" value="ECO:0007669"/>
    <property type="project" value="UniProtKB-EC"/>
</dbReference>
<dbReference type="PANTHER" id="PTHR10889">
    <property type="entry name" value="DEOXYRIBOSE-PHOSPHATE ALDOLASE"/>
    <property type="match status" value="1"/>
</dbReference>
<evidence type="ECO:0000256" key="8">
    <source>
        <dbReference type="ARBA" id="ARBA00048791"/>
    </source>
</evidence>
<dbReference type="GO" id="GO:0009264">
    <property type="term" value="P:deoxyribonucleotide catabolic process"/>
    <property type="evidence" value="ECO:0007669"/>
    <property type="project" value="InterPro"/>
</dbReference>
<evidence type="ECO:0000256" key="1">
    <source>
        <dbReference type="ARBA" id="ARBA00004816"/>
    </source>
</evidence>
<evidence type="ECO:0000256" key="9">
    <source>
        <dbReference type="SAM" id="MobiDB-lite"/>
    </source>
</evidence>
<evidence type="ECO:0000313" key="11">
    <source>
        <dbReference type="Proteomes" id="UP000075809"/>
    </source>
</evidence>
<dbReference type="STRING" id="64791.A0A151XBA9"/>
<keyword evidence="5" id="KW-0704">Schiff base</keyword>
<dbReference type="InterPro" id="IPR013785">
    <property type="entry name" value="Aldolase_TIM"/>
</dbReference>
<dbReference type="InterPro" id="IPR002915">
    <property type="entry name" value="DeoC/FbaB/LacD_aldolase"/>
</dbReference>
<keyword evidence="4" id="KW-0456">Lyase</keyword>
<organism evidence="10 11">
    <name type="scientific">Mycetomoellerius zeteki</name>
    <dbReference type="NCBI Taxonomy" id="64791"/>
    <lineage>
        <taxon>Eukaryota</taxon>
        <taxon>Metazoa</taxon>
        <taxon>Ecdysozoa</taxon>
        <taxon>Arthropoda</taxon>
        <taxon>Hexapoda</taxon>
        <taxon>Insecta</taxon>
        <taxon>Pterygota</taxon>
        <taxon>Neoptera</taxon>
        <taxon>Endopterygota</taxon>
        <taxon>Hymenoptera</taxon>
        <taxon>Apocrita</taxon>
        <taxon>Aculeata</taxon>
        <taxon>Formicoidea</taxon>
        <taxon>Formicidae</taxon>
        <taxon>Myrmicinae</taxon>
        <taxon>Mycetomoellerius</taxon>
    </lineage>
</organism>
<evidence type="ECO:0000256" key="6">
    <source>
        <dbReference type="ARBA" id="ARBA00031814"/>
    </source>
</evidence>
<dbReference type="GO" id="GO:0016052">
    <property type="term" value="P:carbohydrate catabolic process"/>
    <property type="evidence" value="ECO:0007669"/>
    <property type="project" value="TreeGrafter"/>
</dbReference>
<accession>A0A151XBA9</accession>
<dbReference type="EMBL" id="KQ982335">
    <property type="protein sequence ID" value="KYQ57590.1"/>
    <property type="molecule type" value="Genomic_DNA"/>
</dbReference>
<dbReference type="EC" id="4.1.2.4" evidence="3"/>
<feature type="region of interest" description="Disordered" evidence="9">
    <location>
        <begin position="321"/>
        <end position="368"/>
    </location>
</feature>
<dbReference type="GO" id="GO:0005737">
    <property type="term" value="C:cytoplasm"/>
    <property type="evidence" value="ECO:0007669"/>
    <property type="project" value="InterPro"/>
</dbReference>
<dbReference type="SMART" id="SM01133">
    <property type="entry name" value="DeoC"/>
    <property type="match status" value="1"/>
</dbReference>
<evidence type="ECO:0000256" key="5">
    <source>
        <dbReference type="ARBA" id="ARBA00023270"/>
    </source>
</evidence>
<comment type="pathway">
    <text evidence="1">Carbohydrate degradation; 2-deoxy-D-ribose 1-phosphate degradation; D-glyceraldehyde 3-phosphate and acetaldehyde from 2-deoxy-alpha-D-ribose 1-phosphate: step 2/2.</text>
</comment>
<dbReference type="GO" id="GO:0046386">
    <property type="term" value="P:deoxyribose phosphate catabolic process"/>
    <property type="evidence" value="ECO:0007669"/>
    <property type="project" value="UniProtKB-UniPathway"/>
</dbReference>
<gene>
    <name evidence="10" type="ORF">ALC60_03552</name>
</gene>
<dbReference type="SUPFAM" id="SSF51569">
    <property type="entry name" value="Aldolase"/>
    <property type="match status" value="1"/>
</dbReference>